<keyword evidence="4 5" id="KW-0472">Membrane</keyword>
<keyword evidence="7" id="KW-1185">Reference proteome</keyword>
<reference evidence="6 7" key="1">
    <citation type="submission" date="2010-08" db="EMBL/GenBank/DDBJ databases">
        <authorList>
            <person name="Weinstock G."/>
            <person name="Sodergren E."/>
            <person name="Clifton S."/>
            <person name="Fulton L."/>
            <person name="Fulton B."/>
            <person name="Courtney L."/>
            <person name="Fronick C."/>
            <person name="Harrison M."/>
            <person name="Strong C."/>
            <person name="Farmer C."/>
            <person name="Delahaunty K."/>
            <person name="Markovic C."/>
            <person name="Hall O."/>
            <person name="Minx P."/>
            <person name="Tomlinson C."/>
            <person name="Mitreva M."/>
            <person name="Hou S."/>
            <person name="Chen J."/>
            <person name="Wollam A."/>
            <person name="Pepin K.H."/>
            <person name="Johnson M."/>
            <person name="Bhonagiri V."/>
            <person name="Zhang X."/>
            <person name="Suruliraj S."/>
            <person name="Warren W."/>
            <person name="Chinwalla A."/>
            <person name="Mardis E.R."/>
            <person name="Wilson R.K."/>
        </authorList>
    </citation>
    <scope>NUCLEOTIDE SEQUENCE [LARGE SCALE GENOMIC DNA]</scope>
    <source>
        <strain evidence="6 7">F0399</strain>
    </source>
</reference>
<evidence type="ECO:0000256" key="2">
    <source>
        <dbReference type="ARBA" id="ARBA00022692"/>
    </source>
</evidence>
<dbReference type="HOGENOM" id="CLU_034788_1_1_9"/>
<name>E7N4G2_9FIRM</name>
<comment type="caution">
    <text evidence="6">The sequence shown here is derived from an EMBL/GenBank/DDBJ whole genome shotgun (WGS) entry which is preliminary data.</text>
</comment>
<keyword evidence="3 5" id="KW-1133">Transmembrane helix</keyword>
<evidence type="ECO:0000256" key="3">
    <source>
        <dbReference type="ARBA" id="ARBA00022989"/>
    </source>
</evidence>
<feature type="transmembrane region" description="Helical" evidence="5">
    <location>
        <begin position="268"/>
        <end position="291"/>
    </location>
</feature>
<dbReference type="InterPro" id="IPR038770">
    <property type="entry name" value="Na+/solute_symporter_sf"/>
</dbReference>
<keyword evidence="2 5" id="KW-0812">Transmembrane</keyword>
<dbReference type="GO" id="GO:0016020">
    <property type="term" value="C:membrane"/>
    <property type="evidence" value="ECO:0007669"/>
    <property type="project" value="UniProtKB-SubCell"/>
</dbReference>
<dbReference type="InterPro" id="IPR004710">
    <property type="entry name" value="Bilac:Na_transpt"/>
</dbReference>
<dbReference type="Pfam" id="PF01758">
    <property type="entry name" value="SBF"/>
    <property type="match status" value="1"/>
</dbReference>
<sequence>MQLLEQISNFVSRFMAVFVIAIAAVALFQPWTFLWTVPYITILLGIVMFGMGMTLRFEDFRLVLERPKDVLIGTVAQFGIMPLLAWILAHAFSLPPELAAGVILVGTCPGGTSSNVMTYLARGDVALSVSMTMASTILAPIMTPLLTLWLAGQWIDIPAGKMMISIAQVVIAPIVLGLLINHFFERPVQKAIKVLPLISVVAIVLIVGAVVSANAARIMETGALIMVVVMCHNLLGYALGFSVAKLLHMDMAKVKAVSIEVGMQNSGLAASLALLHFGAAAAIPGALFSVWHNISGSLAANYLSSRMKKSPREKI</sequence>
<feature type="transmembrane region" description="Helical" evidence="5">
    <location>
        <begin position="12"/>
        <end position="31"/>
    </location>
</feature>
<dbReference type="Gene3D" id="1.20.1530.20">
    <property type="match status" value="1"/>
</dbReference>
<feature type="transmembrane region" description="Helical" evidence="5">
    <location>
        <begin position="98"/>
        <end position="121"/>
    </location>
</feature>
<evidence type="ECO:0000256" key="4">
    <source>
        <dbReference type="ARBA" id="ARBA00023136"/>
    </source>
</evidence>
<feature type="transmembrane region" description="Helical" evidence="5">
    <location>
        <begin position="163"/>
        <end position="184"/>
    </location>
</feature>
<dbReference type="PANTHER" id="PTHR10361:SF28">
    <property type="entry name" value="P3 PROTEIN-RELATED"/>
    <property type="match status" value="1"/>
</dbReference>
<evidence type="ECO:0000256" key="5">
    <source>
        <dbReference type="SAM" id="Phobius"/>
    </source>
</evidence>
<dbReference type="EMBL" id="AECV01000049">
    <property type="protein sequence ID" value="EFW28979.1"/>
    <property type="molecule type" value="Genomic_DNA"/>
</dbReference>
<dbReference type="InterPro" id="IPR002657">
    <property type="entry name" value="BilAc:Na_symport/Acr3"/>
</dbReference>
<proteinExistence type="predicted"/>
<feature type="transmembrane region" description="Helical" evidence="5">
    <location>
        <begin position="223"/>
        <end position="247"/>
    </location>
</feature>
<evidence type="ECO:0000313" key="7">
    <source>
        <dbReference type="Proteomes" id="UP000004633"/>
    </source>
</evidence>
<accession>E7N4G2</accession>
<gene>
    <name evidence="6" type="ORF">HMPREF9555_01906</name>
</gene>
<feature type="transmembrane region" description="Helical" evidence="5">
    <location>
        <begin position="133"/>
        <end position="151"/>
    </location>
</feature>
<dbReference type="Proteomes" id="UP000004633">
    <property type="component" value="Unassembled WGS sequence"/>
</dbReference>
<dbReference type="STRING" id="749551.HMPREF9555_01906"/>
<protein>
    <submittedName>
        <fullName evidence="6">Bile acid transporter</fullName>
    </submittedName>
</protein>
<feature type="transmembrane region" description="Helical" evidence="5">
    <location>
        <begin position="70"/>
        <end position="92"/>
    </location>
</feature>
<comment type="subcellular location">
    <subcellularLocation>
        <location evidence="1">Membrane</location>
        <topology evidence="1">Multi-pass membrane protein</topology>
    </subcellularLocation>
</comment>
<feature type="transmembrane region" description="Helical" evidence="5">
    <location>
        <begin position="191"/>
        <end position="211"/>
    </location>
</feature>
<organism evidence="6 7">
    <name type="scientific">Selenomonas artemidis F0399</name>
    <dbReference type="NCBI Taxonomy" id="749551"/>
    <lineage>
        <taxon>Bacteria</taxon>
        <taxon>Bacillati</taxon>
        <taxon>Bacillota</taxon>
        <taxon>Negativicutes</taxon>
        <taxon>Selenomonadales</taxon>
        <taxon>Selenomonadaceae</taxon>
        <taxon>Selenomonas</taxon>
    </lineage>
</organism>
<dbReference type="RefSeq" id="WP_009350554.1">
    <property type="nucleotide sequence ID" value="NZ_GL638151.1"/>
</dbReference>
<evidence type="ECO:0000256" key="1">
    <source>
        <dbReference type="ARBA" id="ARBA00004141"/>
    </source>
</evidence>
<dbReference type="AlphaFoldDB" id="E7N4G2"/>
<dbReference type="PANTHER" id="PTHR10361">
    <property type="entry name" value="SODIUM-BILE ACID COTRANSPORTER"/>
    <property type="match status" value="1"/>
</dbReference>
<evidence type="ECO:0000313" key="6">
    <source>
        <dbReference type="EMBL" id="EFW28979.1"/>
    </source>
</evidence>
<feature type="transmembrane region" description="Helical" evidence="5">
    <location>
        <begin position="37"/>
        <end position="58"/>
    </location>
</feature>